<keyword evidence="2" id="KW-1185">Reference proteome</keyword>
<gene>
    <name evidence="1" type="ORF">CIK00_20155</name>
</gene>
<evidence type="ECO:0000313" key="2">
    <source>
        <dbReference type="Proteomes" id="UP000234420"/>
    </source>
</evidence>
<organism evidence="1 2">
    <name type="scientific">Photobacterium carnosum</name>
    <dbReference type="NCBI Taxonomy" id="2023717"/>
    <lineage>
        <taxon>Bacteria</taxon>
        <taxon>Pseudomonadati</taxon>
        <taxon>Pseudomonadota</taxon>
        <taxon>Gammaproteobacteria</taxon>
        <taxon>Vibrionales</taxon>
        <taxon>Vibrionaceae</taxon>
        <taxon>Photobacterium</taxon>
    </lineage>
</organism>
<accession>A0A2N4UM58</accession>
<reference evidence="1 2" key="1">
    <citation type="journal article" date="2018" name="Syst. Appl. Microbiol.">
        <title>Photobacterium carnosum sp. nov., isolated from spoiled modified atmosphere packaged poultry meat.</title>
        <authorList>
            <person name="Hilgarth M."/>
            <person name="Fuertes S."/>
            <person name="Ehrmann M."/>
            <person name="Vogel R.F."/>
        </authorList>
    </citation>
    <scope>NUCLEOTIDE SEQUENCE [LARGE SCALE GENOMIC DNA]</scope>
    <source>
        <strain evidence="1 2">TMW 2.2021</strain>
    </source>
</reference>
<dbReference type="NCBIfam" id="TIGR02687">
    <property type="entry name" value="BREX-1 system phosphatase PglZ type A"/>
    <property type="match status" value="1"/>
</dbReference>
<name>A0A2N4UM58_9GAMM</name>
<dbReference type="AlphaFoldDB" id="A0A2N4UM58"/>
<evidence type="ECO:0000313" key="1">
    <source>
        <dbReference type="EMBL" id="PLC56098.1"/>
    </source>
</evidence>
<sequence length="879" mass="100048">MQIDQLEQGLTKKFSQTNIVFWYDPEQSFLDVIDQLSLPDVQLVNMAHESALEVKKWILRDNPQQSYLLYFPSSEPKIEDNWLLDVSFYSGQFYADNASILLAELGIKTMSLREHIKVRASFFNKQRTESLKRRITENETEQSLDLKMIAVLATNEPILNNILMELFSQYAGNIDTDGDSNDDNELMLLDLLSKYGLLDSFWQAVEHQFGYASEEKSVSDFLYKLFCTELSIHIDVSESEKAWASANVIPSASGRASASAFMLEWRDSKRFSQDHDAIAKVISCELDIPSRCNGYSPLTLQECYTFEAVEQTVIRGLVRYLLHDDSVEQILKMTPVDFESVISKRLSGHWSEVRVEYAAIYQALKSADNLFRLRRKYADGFNYPDAKSMFTAYSEELFLFDQHYRLFNQYTDRVQSKGGDILRRIDDAVESLYVDWYLYELGLAWDVLLEREDLLENWNSLGTRLQNNFYAHQVKQTLDTSKTIKRVFVIISDALRYEVADELKMRLNSERRFKCELKSMQGVLPSYTQLGMASLLPHSELDYDANSATVLVDGKSTSGLDNRNNVLQRHNGIAISSKDLLSWTQKQGREVIQDKSVVYIYHDTIDAIGDKGGTEHKTFEACHDAVEELKDLVAKAINNLNANRVLVTADHGFLFQQKGLTQPEKTGLGGQPTGAFEAKKRYILGRSMPNHEQCWHGSIANTTTKGIGSDVDFLLPKGANRFHFVGGARFVHGGAMPQEICIPLLDVQALRGKKAAANEKQKVGIITEKSTIRLVNQIEKIRFIQTNAVGDSYIERKVTAVIKDSQGNPVSSEETLLFDATSDNMTERTRDARFKLIGCDFNRNENYQLFVIDSATNTVVEQFPRPVMIDLLDRDDFGF</sequence>
<dbReference type="EMBL" id="NPIB01000040">
    <property type="protein sequence ID" value="PLC56098.1"/>
    <property type="molecule type" value="Genomic_DNA"/>
</dbReference>
<dbReference type="InterPro" id="IPR017850">
    <property type="entry name" value="Alkaline_phosphatase_core_sf"/>
</dbReference>
<dbReference type="InterPro" id="IPR014060">
    <property type="entry name" value="PglZ"/>
</dbReference>
<comment type="caution">
    <text evidence="1">The sequence shown here is derived from an EMBL/GenBank/DDBJ whole genome shotgun (WGS) entry which is preliminary data.</text>
</comment>
<dbReference type="SUPFAM" id="SSF53649">
    <property type="entry name" value="Alkaline phosphatase-like"/>
    <property type="match status" value="1"/>
</dbReference>
<dbReference type="Proteomes" id="UP000234420">
    <property type="component" value="Unassembled WGS sequence"/>
</dbReference>
<dbReference type="Pfam" id="PF08665">
    <property type="entry name" value="PglZ"/>
    <property type="match status" value="1"/>
</dbReference>
<dbReference type="RefSeq" id="WP_101770352.1">
    <property type="nucleotide sequence ID" value="NZ_BPPU01000002.1"/>
</dbReference>
<proteinExistence type="predicted"/>
<protein>
    <submittedName>
        <fullName evidence="1">TIGR02687 family protein</fullName>
    </submittedName>
</protein>